<feature type="compositionally biased region" description="Low complexity" evidence="5">
    <location>
        <begin position="172"/>
        <end position="224"/>
    </location>
</feature>
<feature type="domain" description="Ion transport N-terminal" evidence="8">
    <location>
        <begin position="396"/>
        <end position="439"/>
    </location>
</feature>
<dbReference type="PANTHER" id="PTHR45689">
    <property type="entry name" value="I[[H]] CHANNEL, ISOFORM E"/>
    <property type="match status" value="1"/>
</dbReference>
<dbReference type="InterPro" id="IPR013621">
    <property type="entry name" value="Ion_trans_N"/>
</dbReference>
<evidence type="ECO:0000259" key="7">
    <source>
        <dbReference type="Pfam" id="PF00520"/>
    </source>
</evidence>
<dbReference type="OrthoDB" id="6021377at2759"/>
<evidence type="ECO:0000313" key="10">
    <source>
        <dbReference type="Proteomes" id="UP001153620"/>
    </source>
</evidence>
<feature type="transmembrane region" description="Helical" evidence="6">
    <location>
        <begin position="520"/>
        <end position="538"/>
    </location>
</feature>
<dbReference type="InterPro" id="IPR005821">
    <property type="entry name" value="Ion_trans_dom"/>
</dbReference>
<feature type="compositionally biased region" description="Low complexity" evidence="5">
    <location>
        <begin position="75"/>
        <end position="101"/>
    </location>
</feature>
<evidence type="ECO:0000256" key="5">
    <source>
        <dbReference type="SAM" id="MobiDB-lite"/>
    </source>
</evidence>
<dbReference type="GO" id="GO:0035725">
    <property type="term" value="P:sodium ion transmembrane transport"/>
    <property type="evidence" value="ECO:0007669"/>
    <property type="project" value="TreeGrafter"/>
</dbReference>
<dbReference type="SUPFAM" id="SSF81324">
    <property type="entry name" value="Voltage-gated potassium channels"/>
    <property type="match status" value="1"/>
</dbReference>
<dbReference type="InterPro" id="IPR051413">
    <property type="entry name" value="K/Na_HCN_channel"/>
</dbReference>
<evidence type="ECO:0000256" key="1">
    <source>
        <dbReference type="ARBA" id="ARBA00004141"/>
    </source>
</evidence>
<evidence type="ECO:0000256" key="6">
    <source>
        <dbReference type="SAM" id="Phobius"/>
    </source>
</evidence>
<feature type="compositionally biased region" description="Low complexity" evidence="5">
    <location>
        <begin position="1"/>
        <end position="36"/>
    </location>
</feature>
<feature type="compositionally biased region" description="Polar residues" evidence="5">
    <location>
        <begin position="37"/>
        <end position="52"/>
    </location>
</feature>
<dbReference type="GO" id="GO:0003254">
    <property type="term" value="P:regulation of membrane depolarization"/>
    <property type="evidence" value="ECO:0007669"/>
    <property type="project" value="TreeGrafter"/>
</dbReference>
<dbReference type="GO" id="GO:0005249">
    <property type="term" value="F:voltage-gated potassium channel activity"/>
    <property type="evidence" value="ECO:0007669"/>
    <property type="project" value="TreeGrafter"/>
</dbReference>
<dbReference type="GO" id="GO:0098855">
    <property type="term" value="C:HCN channel complex"/>
    <property type="evidence" value="ECO:0007669"/>
    <property type="project" value="TreeGrafter"/>
</dbReference>
<dbReference type="EMBL" id="OU895878">
    <property type="protein sequence ID" value="CAH1718289.1"/>
    <property type="molecule type" value="Genomic_DNA"/>
</dbReference>
<keyword evidence="2 6" id="KW-0812">Transmembrane</keyword>
<evidence type="ECO:0000259" key="8">
    <source>
        <dbReference type="Pfam" id="PF08412"/>
    </source>
</evidence>
<evidence type="ECO:0000256" key="3">
    <source>
        <dbReference type="ARBA" id="ARBA00022989"/>
    </source>
</evidence>
<feature type="region of interest" description="Disordered" evidence="5">
    <location>
        <begin position="1"/>
        <end position="52"/>
    </location>
</feature>
<gene>
    <name evidence="9" type="ORF">CHIRRI_LOCUS5701</name>
</gene>
<evidence type="ECO:0000313" key="9">
    <source>
        <dbReference type="EMBL" id="CAH1718289.1"/>
    </source>
</evidence>
<evidence type="ECO:0000256" key="2">
    <source>
        <dbReference type="ARBA" id="ARBA00022692"/>
    </source>
</evidence>
<sequence>MFNDPNDLQNSSGNNNLNKNQSYNTTASGSSRSSRSYQTNQPVNSDQFQGSFQSLHGGDYLLPNYQNGSSIQLQSAAHSSPSSAVHQYQQQQQQQQHYRQQLNSVTSSDSISGNSVVAGGSGNTRSRVNSDSTSKYNTNSSNSAKSSNGKNYSNNNNNNNNPPLSSEKKCANANGANQNSSSVNSNRNVSNNLNSVNQNSVSNNNLSYNNNNYNNNSNNSTNNNNHLRQRHIIELNRQVSELNNKNIEFNRQLSAPTENQNSCNSVYNLYSNHILNNQYHSGSPNTNSLNRTKKKRSFKLNGRLFSAASSDSIRFHSNLLSHDNDLRVSIDNTCTDSLVTALDDEALLINDYMNDMSKSKVHFDDVSLYGTPKEEPLPSIPVMAEKTSSNFLKNQLQAWFQPTDNRLAMKLFGSKKALVKERIRQKTAGHWVIHPCSSFRFYWDLCMLLLLVANLIILPVAISFFNDDLSTRWIAFNCLSDTIFLVDIVVNFRTGIMQQDNAEQVILDPKLIAKHYLKTWFFLDLISSIPLDYIFLIFNQVST</sequence>
<comment type="subcellular location">
    <subcellularLocation>
        <location evidence="1">Membrane</location>
        <topology evidence="1">Multi-pass membrane protein</topology>
    </subcellularLocation>
</comment>
<keyword evidence="4 6" id="KW-0472">Membrane</keyword>
<accession>A0A9P0IWS3</accession>
<evidence type="ECO:0000256" key="4">
    <source>
        <dbReference type="ARBA" id="ARBA00023136"/>
    </source>
</evidence>
<feature type="compositionally biased region" description="Low complexity" evidence="5">
    <location>
        <begin position="129"/>
        <end position="165"/>
    </location>
</feature>
<dbReference type="Proteomes" id="UP001153620">
    <property type="component" value="Chromosome 2"/>
</dbReference>
<dbReference type="AlphaFoldDB" id="A0A9P0IWS3"/>
<feature type="domain" description="Ion transport" evidence="7">
    <location>
        <begin position="441"/>
        <end position="537"/>
    </location>
</feature>
<feature type="region of interest" description="Disordered" evidence="5">
    <location>
        <begin position="71"/>
        <end position="224"/>
    </location>
</feature>
<protein>
    <submittedName>
        <fullName evidence="9">Uncharacterized protein</fullName>
    </submittedName>
</protein>
<organism evidence="9 10">
    <name type="scientific">Chironomus riparius</name>
    <dbReference type="NCBI Taxonomy" id="315576"/>
    <lineage>
        <taxon>Eukaryota</taxon>
        <taxon>Metazoa</taxon>
        <taxon>Ecdysozoa</taxon>
        <taxon>Arthropoda</taxon>
        <taxon>Hexapoda</taxon>
        <taxon>Insecta</taxon>
        <taxon>Pterygota</taxon>
        <taxon>Neoptera</taxon>
        <taxon>Endopterygota</taxon>
        <taxon>Diptera</taxon>
        <taxon>Nematocera</taxon>
        <taxon>Chironomoidea</taxon>
        <taxon>Chironomidae</taxon>
        <taxon>Chironominae</taxon>
        <taxon>Chironomus</taxon>
    </lineage>
</organism>
<proteinExistence type="predicted"/>
<dbReference type="Pfam" id="PF08412">
    <property type="entry name" value="Ion_trans_N"/>
    <property type="match status" value="1"/>
</dbReference>
<name>A0A9P0IWS3_9DIPT</name>
<feature type="transmembrane region" description="Helical" evidence="6">
    <location>
        <begin position="441"/>
        <end position="465"/>
    </location>
</feature>
<reference evidence="9" key="2">
    <citation type="submission" date="2022-10" db="EMBL/GenBank/DDBJ databases">
        <authorList>
            <consortium name="ENA_rothamsted_submissions"/>
            <consortium name="culmorum"/>
            <person name="King R."/>
        </authorList>
    </citation>
    <scope>NUCLEOTIDE SEQUENCE</scope>
</reference>
<keyword evidence="10" id="KW-1185">Reference proteome</keyword>
<keyword evidence="3 6" id="KW-1133">Transmembrane helix</keyword>
<reference evidence="9" key="1">
    <citation type="submission" date="2022-01" db="EMBL/GenBank/DDBJ databases">
        <authorList>
            <person name="King R."/>
        </authorList>
    </citation>
    <scope>NUCLEOTIDE SEQUENCE</scope>
</reference>
<dbReference type="PANTHER" id="PTHR45689:SF5">
    <property type="entry name" value="I[[H]] CHANNEL, ISOFORM E"/>
    <property type="match status" value="1"/>
</dbReference>
<dbReference type="Gene3D" id="1.10.287.70">
    <property type="match status" value="1"/>
</dbReference>
<dbReference type="Pfam" id="PF00520">
    <property type="entry name" value="Ion_trans"/>
    <property type="match status" value="1"/>
</dbReference>